<dbReference type="Pfam" id="PF00095">
    <property type="entry name" value="WAP"/>
    <property type="match status" value="2"/>
</dbReference>
<dbReference type="PANTHER" id="PTHR19441:SF95">
    <property type="entry name" value="PERLWAPIN ISOFORM X1"/>
    <property type="match status" value="1"/>
</dbReference>
<dbReference type="GO" id="GO:0005615">
    <property type="term" value="C:extracellular space"/>
    <property type="evidence" value="ECO:0007669"/>
    <property type="project" value="TreeGrafter"/>
</dbReference>
<proteinExistence type="predicted"/>
<dbReference type="GO" id="GO:0019731">
    <property type="term" value="P:antibacterial humoral response"/>
    <property type="evidence" value="ECO:0007669"/>
    <property type="project" value="TreeGrafter"/>
</dbReference>
<evidence type="ECO:0000313" key="2">
    <source>
        <dbReference type="Ensembl" id="ENSCCRP00015001839.1"/>
    </source>
</evidence>
<dbReference type="SUPFAM" id="SSF57256">
    <property type="entry name" value="Elafin-like"/>
    <property type="match status" value="3"/>
</dbReference>
<dbReference type="PROSITE" id="PS51390">
    <property type="entry name" value="WAP"/>
    <property type="match status" value="2"/>
</dbReference>
<feature type="domain" description="WAP" evidence="1">
    <location>
        <begin position="83"/>
        <end position="130"/>
    </location>
</feature>
<evidence type="ECO:0000313" key="3">
    <source>
        <dbReference type="Proteomes" id="UP000694700"/>
    </source>
</evidence>
<dbReference type="Ensembl" id="ENSCCRT00015001958.1">
    <property type="protein sequence ID" value="ENSCCRP00015001839.1"/>
    <property type="gene ID" value="ENSCCRG00015001176.1"/>
</dbReference>
<feature type="domain" description="WAP" evidence="1">
    <location>
        <begin position="1"/>
        <end position="50"/>
    </location>
</feature>
<dbReference type="GO" id="GO:0045087">
    <property type="term" value="P:innate immune response"/>
    <property type="evidence" value="ECO:0007669"/>
    <property type="project" value="TreeGrafter"/>
</dbReference>
<dbReference type="AlphaFoldDB" id="A0A8C1S4N9"/>
<dbReference type="InterPro" id="IPR036645">
    <property type="entry name" value="Elafin-like_sf"/>
</dbReference>
<dbReference type="PRINTS" id="PR00003">
    <property type="entry name" value="4DISULPHCORE"/>
</dbReference>
<dbReference type="PANTHER" id="PTHR19441">
    <property type="entry name" value="WHEY ACDIC PROTEIN WAP"/>
    <property type="match status" value="1"/>
</dbReference>
<dbReference type="Proteomes" id="UP000694700">
    <property type="component" value="Unplaced"/>
</dbReference>
<dbReference type="InterPro" id="IPR050514">
    <property type="entry name" value="WAP_four-disulfide_core"/>
</dbReference>
<organism evidence="2 3">
    <name type="scientific">Cyprinus carpio</name>
    <name type="common">Common carp</name>
    <dbReference type="NCBI Taxonomy" id="7962"/>
    <lineage>
        <taxon>Eukaryota</taxon>
        <taxon>Metazoa</taxon>
        <taxon>Chordata</taxon>
        <taxon>Craniata</taxon>
        <taxon>Vertebrata</taxon>
        <taxon>Euteleostomi</taxon>
        <taxon>Actinopterygii</taxon>
        <taxon>Neopterygii</taxon>
        <taxon>Teleostei</taxon>
        <taxon>Ostariophysi</taxon>
        <taxon>Cypriniformes</taxon>
        <taxon>Cyprinidae</taxon>
        <taxon>Cyprininae</taxon>
        <taxon>Cyprinus</taxon>
    </lineage>
</organism>
<dbReference type="GO" id="GO:0004867">
    <property type="term" value="F:serine-type endopeptidase inhibitor activity"/>
    <property type="evidence" value="ECO:0007669"/>
    <property type="project" value="TreeGrafter"/>
</dbReference>
<evidence type="ECO:0000259" key="1">
    <source>
        <dbReference type="PROSITE" id="PS51390"/>
    </source>
</evidence>
<reference evidence="2" key="1">
    <citation type="submission" date="2025-08" db="UniProtKB">
        <authorList>
            <consortium name="Ensembl"/>
        </authorList>
    </citation>
    <scope>IDENTIFICATION</scope>
</reference>
<dbReference type="FunFam" id="4.10.75.10:FF:000001">
    <property type="entry name" value="Anosmin 1"/>
    <property type="match status" value="1"/>
</dbReference>
<dbReference type="InterPro" id="IPR008197">
    <property type="entry name" value="WAP_dom"/>
</dbReference>
<sequence length="146" mass="15731">ISAKPGVCPIFSLDGAVLKPCLKLCFLDRNCPDDEKCCSNGCGRQCMPPYKGVCEELCSQDGDCLNDEKCCSNGCGHQCMAPSKVKPGVCPRKALGIGLCHVLECVDDIDCPNDEKCCSTKCGRECTPPFKGICSTDAWVSNIHRF</sequence>
<dbReference type="SMART" id="SM00217">
    <property type="entry name" value="WAP"/>
    <property type="match status" value="3"/>
</dbReference>
<dbReference type="Gene3D" id="4.10.75.10">
    <property type="entry name" value="Elafin-like"/>
    <property type="match status" value="3"/>
</dbReference>
<accession>A0A8C1S4N9</accession>
<protein>
    <recommendedName>
        <fullName evidence="1">WAP domain-containing protein</fullName>
    </recommendedName>
</protein>
<name>A0A8C1S4N9_CYPCA</name>